<comment type="caution">
    <text evidence="1">The sequence shown here is derived from an EMBL/GenBank/DDBJ whole genome shotgun (WGS) entry which is preliminary data.</text>
</comment>
<reference evidence="1 2" key="1">
    <citation type="journal article" date="2010" name="Int. J. Syst. Evol. Microbiol.">
        <title>Bacillus horneckiae sp. nov., isolated from a spacecraft-assembly clean room.</title>
        <authorList>
            <person name="Vaishampayan P."/>
            <person name="Probst A."/>
            <person name="Krishnamurthi S."/>
            <person name="Ghosh S."/>
            <person name="Osman S."/>
            <person name="McDowall A."/>
            <person name="Ruckmani A."/>
            <person name="Mayilraj S."/>
            <person name="Venkateswaran K."/>
        </authorList>
    </citation>
    <scope>NUCLEOTIDE SEQUENCE [LARGE SCALE GENOMIC DNA]</scope>
    <source>
        <strain evidence="2">1PO1SC</strain>
    </source>
</reference>
<dbReference type="Proteomes" id="UP000233343">
    <property type="component" value="Unassembled WGS sequence"/>
</dbReference>
<keyword evidence="2" id="KW-1185">Reference proteome</keyword>
<dbReference type="AlphaFoldDB" id="A0A2N0ZHQ7"/>
<dbReference type="RefSeq" id="WP_066198879.1">
    <property type="nucleotide sequence ID" value="NZ_JARMMB010000010.1"/>
</dbReference>
<gene>
    <name evidence="1" type="ORF">CWS20_09745</name>
</gene>
<dbReference type="Pfam" id="PF11213">
    <property type="entry name" value="DUF3006"/>
    <property type="match status" value="1"/>
</dbReference>
<name>A0A2N0ZHQ7_9BACI</name>
<dbReference type="EMBL" id="PISD01000019">
    <property type="protein sequence ID" value="PKG29042.1"/>
    <property type="molecule type" value="Genomic_DNA"/>
</dbReference>
<protein>
    <submittedName>
        <fullName evidence="1">DUF3006 domain-containing protein</fullName>
    </submittedName>
</protein>
<dbReference type="InterPro" id="IPR021377">
    <property type="entry name" value="DUF3006"/>
</dbReference>
<proteinExistence type="predicted"/>
<sequence length="86" mass="9814">MYSAYFDRKEGNQAVILIESLKKQITVHAEKLPEDCFPGTWLKIELQDGQPSHIHIDKDKTEKEQAKTAGLLAKLQSKKGKSNYKK</sequence>
<evidence type="ECO:0000313" key="2">
    <source>
        <dbReference type="Proteomes" id="UP000233343"/>
    </source>
</evidence>
<organism evidence="1 2">
    <name type="scientific">Cytobacillus horneckiae</name>
    <dbReference type="NCBI Taxonomy" id="549687"/>
    <lineage>
        <taxon>Bacteria</taxon>
        <taxon>Bacillati</taxon>
        <taxon>Bacillota</taxon>
        <taxon>Bacilli</taxon>
        <taxon>Bacillales</taxon>
        <taxon>Bacillaceae</taxon>
        <taxon>Cytobacillus</taxon>
    </lineage>
</organism>
<evidence type="ECO:0000313" key="1">
    <source>
        <dbReference type="EMBL" id="PKG29042.1"/>
    </source>
</evidence>
<accession>A0A2N0ZHQ7</accession>